<reference evidence="15 16" key="2">
    <citation type="journal article" date="2013" name="IMA Fungus">
        <title>IMA Genome-F 1: Ceratocystis fimbriata: Draft nuclear genome sequence for the plant pathogen, Ceratocystis fimbriata.</title>
        <authorList>
            <person name="Wilken P.M."/>
            <person name="Steenkamp E.T."/>
            <person name="Wingfield M.J."/>
            <person name="de Beer Z.W."/>
            <person name="Wingfield B.D."/>
        </authorList>
    </citation>
    <scope>NUCLEOTIDE SEQUENCE [LARGE SCALE GENOMIC DNA]</scope>
    <source>
        <strain evidence="15 16">CBS 114723</strain>
    </source>
</reference>
<dbReference type="GO" id="GO:0030245">
    <property type="term" value="P:cellulose catabolic process"/>
    <property type="evidence" value="ECO:0007669"/>
    <property type="project" value="UniProtKB-KW"/>
</dbReference>
<feature type="region of interest" description="Disordered" evidence="12">
    <location>
        <begin position="450"/>
        <end position="484"/>
    </location>
</feature>
<dbReference type="Pfam" id="PF00840">
    <property type="entry name" value="Glyco_hydro_7"/>
    <property type="match status" value="1"/>
</dbReference>
<protein>
    <recommendedName>
        <fullName evidence="11">Glucanase</fullName>
        <ecNumber evidence="11">3.2.1.-</ecNumber>
    </recommendedName>
</protein>
<organism evidence="15 16">
    <name type="scientific">Ceratocystis fimbriata CBS 114723</name>
    <dbReference type="NCBI Taxonomy" id="1035309"/>
    <lineage>
        <taxon>Eukaryota</taxon>
        <taxon>Fungi</taxon>
        <taxon>Dikarya</taxon>
        <taxon>Ascomycota</taxon>
        <taxon>Pezizomycotina</taxon>
        <taxon>Sordariomycetes</taxon>
        <taxon>Hypocreomycetidae</taxon>
        <taxon>Microascales</taxon>
        <taxon>Ceratocystidaceae</taxon>
        <taxon>Ceratocystis</taxon>
    </lineage>
</organism>
<dbReference type="GO" id="GO:0016162">
    <property type="term" value="F:cellulose 1,4-beta-cellobiosidase activity"/>
    <property type="evidence" value="ECO:0007669"/>
    <property type="project" value="UniProtKB-EC"/>
</dbReference>
<keyword evidence="16" id="KW-1185">Reference proteome</keyword>
<evidence type="ECO:0000313" key="16">
    <source>
        <dbReference type="Proteomes" id="UP000222788"/>
    </source>
</evidence>
<dbReference type="Gene3D" id="2.70.100.10">
    <property type="entry name" value="Glycoside hydrolase, family 7, domain"/>
    <property type="match status" value="1"/>
</dbReference>
<dbReference type="CDD" id="cd07999">
    <property type="entry name" value="GH7_CBH_EG"/>
    <property type="match status" value="1"/>
</dbReference>
<evidence type="ECO:0000256" key="2">
    <source>
        <dbReference type="ARBA" id="ARBA00006044"/>
    </source>
</evidence>
<dbReference type="InterPro" id="IPR001722">
    <property type="entry name" value="Glyco_hydro_7"/>
</dbReference>
<dbReference type="InterPro" id="IPR000254">
    <property type="entry name" value="CBD"/>
</dbReference>
<dbReference type="SUPFAM" id="SSF49899">
    <property type="entry name" value="Concanavalin A-like lectins/glucanases"/>
    <property type="match status" value="1"/>
</dbReference>
<keyword evidence="3 13" id="KW-0732">Signal</keyword>
<evidence type="ECO:0000256" key="8">
    <source>
        <dbReference type="ARBA" id="ARBA00023277"/>
    </source>
</evidence>
<name>A0A2C5WVR3_9PEZI</name>
<dbReference type="InterPro" id="IPR037019">
    <property type="entry name" value="Glyco_hydro_7_sf"/>
</dbReference>
<dbReference type="InterPro" id="IPR035971">
    <property type="entry name" value="CBD_sf"/>
</dbReference>
<evidence type="ECO:0000256" key="5">
    <source>
        <dbReference type="ARBA" id="ARBA00023001"/>
    </source>
</evidence>
<dbReference type="GO" id="GO:0005576">
    <property type="term" value="C:extracellular region"/>
    <property type="evidence" value="ECO:0007669"/>
    <property type="project" value="InterPro"/>
</dbReference>
<keyword evidence="4 11" id="KW-0378">Hydrolase</keyword>
<dbReference type="PANTHER" id="PTHR33753">
    <property type="entry name" value="1,4-BETA-D-GLUCAN CELLOBIOHYDROLASE B"/>
    <property type="match status" value="1"/>
</dbReference>
<dbReference type="SUPFAM" id="SSF57180">
    <property type="entry name" value="Cellulose-binding domain"/>
    <property type="match status" value="1"/>
</dbReference>
<dbReference type="PROSITE" id="PS51164">
    <property type="entry name" value="CBM1_2"/>
    <property type="match status" value="1"/>
</dbReference>
<dbReference type="AlphaFoldDB" id="A0A2C5WVR3"/>
<evidence type="ECO:0000259" key="14">
    <source>
        <dbReference type="PROSITE" id="PS51164"/>
    </source>
</evidence>
<evidence type="ECO:0000256" key="12">
    <source>
        <dbReference type="SAM" id="MobiDB-lite"/>
    </source>
</evidence>
<dbReference type="STRING" id="1035309.A0A2C5WVR3"/>
<reference evidence="15 16" key="1">
    <citation type="journal article" date="2013" name="Fungal Biol.">
        <title>Analysis of microsatellite markers in the genome of the plant pathogen Ceratocystis fimbriata.</title>
        <authorList>
            <person name="Simpson M.C."/>
            <person name="Wilken P.M."/>
            <person name="Coetzee M.P."/>
            <person name="Wingfield M.J."/>
            <person name="Wingfield B.D."/>
        </authorList>
    </citation>
    <scope>NUCLEOTIDE SEQUENCE [LARGE SCALE GENOMIC DNA]</scope>
    <source>
        <strain evidence="15 16">CBS 114723</strain>
    </source>
</reference>
<evidence type="ECO:0000256" key="13">
    <source>
        <dbReference type="SAM" id="SignalP"/>
    </source>
</evidence>
<keyword evidence="9 11" id="KW-0326">Glycosidase</keyword>
<feature type="signal peptide" evidence="13">
    <location>
        <begin position="1"/>
        <end position="18"/>
    </location>
</feature>
<comment type="caution">
    <text evidence="15">The sequence shown here is derived from an EMBL/GenBank/DDBJ whole genome shotgun (WGS) entry which is preliminary data.</text>
</comment>
<dbReference type="InterPro" id="IPR013320">
    <property type="entry name" value="ConA-like_dom_sf"/>
</dbReference>
<evidence type="ECO:0000256" key="6">
    <source>
        <dbReference type="ARBA" id="ARBA00023157"/>
    </source>
</evidence>
<accession>A0A2C5WVR3</accession>
<evidence type="ECO:0000256" key="9">
    <source>
        <dbReference type="ARBA" id="ARBA00023295"/>
    </source>
</evidence>
<evidence type="ECO:0000256" key="4">
    <source>
        <dbReference type="ARBA" id="ARBA00022801"/>
    </source>
</evidence>
<dbReference type="Proteomes" id="UP000222788">
    <property type="component" value="Unassembled WGS sequence"/>
</dbReference>
<proteinExistence type="inferred from homology"/>
<keyword evidence="8" id="KW-0119">Carbohydrate metabolism</keyword>
<comment type="similarity">
    <text evidence="2 11">Belongs to the glycosyl hydrolase 7 (cellulase C) family.</text>
</comment>
<evidence type="ECO:0000256" key="3">
    <source>
        <dbReference type="ARBA" id="ARBA00022729"/>
    </source>
</evidence>
<feature type="chain" id="PRO_5012790246" description="Glucanase" evidence="13">
    <location>
        <begin position="19"/>
        <end position="567"/>
    </location>
</feature>
<evidence type="ECO:0000256" key="1">
    <source>
        <dbReference type="ARBA" id="ARBA00001641"/>
    </source>
</evidence>
<dbReference type="FunFam" id="2.70.100.10:FF:000001">
    <property type="entry name" value="Glucanase"/>
    <property type="match status" value="1"/>
</dbReference>
<gene>
    <name evidence="15" type="primary">cbh-1</name>
    <name evidence="15" type="ORF">CFIMG_005662RA</name>
</gene>
<evidence type="ECO:0000313" key="15">
    <source>
        <dbReference type="EMBL" id="PHH52909.1"/>
    </source>
</evidence>
<dbReference type="PROSITE" id="PS00562">
    <property type="entry name" value="CBM1_1"/>
    <property type="match status" value="1"/>
</dbReference>
<keyword evidence="5 11" id="KW-0136">Cellulose degradation</keyword>
<evidence type="ECO:0000256" key="7">
    <source>
        <dbReference type="ARBA" id="ARBA00023180"/>
    </source>
</evidence>
<dbReference type="EMBL" id="APWK03000054">
    <property type="protein sequence ID" value="PHH52909.1"/>
    <property type="molecule type" value="Genomic_DNA"/>
</dbReference>
<feature type="domain" description="CBM1" evidence="14">
    <location>
        <begin position="531"/>
        <end position="567"/>
    </location>
</feature>
<keyword evidence="7" id="KW-0325">Glycoprotein</keyword>
<evidence type="ECO:0000256" key="10">
    <source>
        <dbReference type="ARBA" id="ARBA00023326"/>
    </source>
</evidence>
<keyword evidence="6" id="KW-1015">Disulfide bond</keyword>
<sequence>MYGQKLSVLATLVATVRAQQACSLTAETHPSMNWQQCTTAGCDTVKGGITVDANWRWTHEVSSSTNCYTGNTWSSTCTNGTTCAEKCCVDGADYSGTYGATTTDDSLSLSFVTKGAYSTNVGSRMYMMADENKYQMFQLLGKEFTFDVDVSNLGCGLNGALYFVSMDEDGGMSKYPGNKAGAKYGTGYCDSQCPRDIKFIGGVANSDEWTPSSTDANAGIGGMGSCCSEMDIWEANKMATAYTPHPCNTIGQKTCQGDACGGTYSGQRYGDNCDPDGCDFNSYRMGDTEFFGAGKKIDSTKKVTVVTQFIKGSDGKLADIKRFYVQDGVTFENSESKISGVSGNSINEEFCSAQKKAFGDKDSFTSSGGLAQMGAALEQGMVLVMSLWDDNYASMLWLDSTYPVDSTAAGSARGECSTSSGKPSDIRASDANSKVIFSNIKFGDIGTTFTAPSGSTSPSTDNSGSSSSAASSSYPAAATAPSSAPSSSKVAAAAVTPEAVTPAAPVNQKASTPAGSASTPASNPASGSASDAIPRYGKCGGGDYSGSSNCVQGTTCKVMNPYYSQCI</sequence>
<dbReference type="GO" id="GO:0030248">
    <property type="term" value="F:cellulose binding"/>
    <property type="evidence" value="ECO:0007669"/>
    <property type="project" value="InterPro"/>
</dbReference>
<dbReference type="Pfam" id="PF00734">
    <property type="entry name" value="CBM_1"/>
    <property type="match status" value="1"/>
</dbReference>
<dbReference type="EC" id="3.2.1.-" evidence="11"/>
<dbReference type="PRINTS" id="PR00734">
    <property type="entry name" value="GLHYDRLASE7"/>
</dbReference>
<dbReference type="SMART" id="SM00236">
    <property type="entry name" value="fCBD"/>
    <property type="match status" value="1"/>
</dbReference>
<dbReference type="OrthoDB" id="412382at2759"/>
<keyword evidence="10 11" id="KW-0624">Polysaccharide degradation</keyword>
<dbReference type="PANTHER" id="PTHR33753:SF2">
    <property type="entry name" value="GLYCOSIDE HYDROLASE FAMILY 7 PROTEIN"/>
    <property type="match status" value="1"/>
</dbReference>
<feature type="compositionally biased region" description="Low complexity" evidence="12">
    <location>
        <begin position="452"/>
        <end position="484"/>
    </location>
</feature>
<comment type="catalytic activity">
    <reaction evidence="1">
        <text>Hydrolysis of (1-&gt;4)-beta-D-glucosidic linkages in cellulose and cellotetraose, releasing cellobiose from the non-reducing ends of the chains.</text>
        <dbReference type="EC" id="3.2.1.91"/>
    </reaction>
</comment>
<evidence type="ECO:0000256" key="11">
    <source>
        <dbReference type="RuleBase" id="RU361164"/>
    </source>
</evidence>
<feature type="region of interest" description="Disordered" evidence="12">
    <location>
        <begin position="500"/>
        <end position="530"/>
    </location>
</feature>